<evidence type="ECO:0000256" key="12">
    <source>
        <dbReference type="SAM" id="Coils"/>
    </source>
</evidence>
<feature type="coiled-coil region" evidence="12">
    <location>
        <begin position="96"/>
        <end position="123"/>
    </location>
</feature>
<dbReference type="GO" id="GO:0031262">
    <property type="term" value="C:Ndc80 complex"/>
    <property type="evidence" value="ECO:0007669"/>
    <property type="project" value="TreeGrafter"/>
</dbReference>
<comment type="subcellular location">
    <subcellularLocation>
        <location evidence="1">Cytoplasm</location>
        <location evidence="1">Cytoskeleton</location>
        <location evidence="1">Microtubule organizing center</location>
    </subcellularLocation>
    <subcellularLocation>
        <location evidence="11">Nucleus</location>
    </subcellularLocation>
    <subcellularLocation>
        <location evidence="11">Chromosome</location>
        <location evidence="11">Centromere</location>
        <location evidence="11">Kinetochore</location>
    </subcellularLocation>
</comment>
<dbReference type="Gene3D" id="3.30.160.430">
    <property type="match status" value="1"/>
</dbReference>
<dbReference type="InterPro" id="IPR013252">
    <property type="entry name" value="Ndc80_Spc24"/>
</dbReference>
<dbReference type="EMBL" id="CAJPDQ010000030">
    <property type="protein sequence ID" value="CAF9928673.1"/>
    <property type="molecule type" value="Genomic_DNA"/>
</dbReference>
<evidence type="ECO:0000256" key="1">
    <source>
        <dbReference type="ARBA" id="ARBA00004267"/>
    </source>
</evidence>
<dbReference type="Pfam" id="PF08286">
    <property type="entry name" value="Spc24"/>
    <property type="match status" value="1"/>
</dbReference>
<evidence type="ECO:0000256" key="8">
    <source>
        <dbReference type="ARBA" id="ARBA00023242"/>
    </source>
</evidence>
<comment type="caution">
    <text evidence="13">The sequence shown here is derived from an EMBL/GenBank/DDBJ whole genome shotgun (WGS) entry which is preliminary data.</text>
</comment>
<comment type="similarity">
    <text evidence="2 11">Belongs to the SPC24 family.</text>
</comment>
<dbReference type="OrthoDB" id="3344830at2759"/>
<keyword evidence="14" id="KW-1185">Reference proteome</keyword>
<dbReference type="AlphaFoldDB" id="A0A8H3IRC4"/>
<evidence type="ECO:0000256" key="3">
    <source>
        <dbReference type="ARBA" id="ARBA00022454"/>
    </source>
</evidence>
<dbReference type="PANTHER" id="PTHR22142">
    <property type="match status" value="1"/>
</dbReference>
<dbReference type="GO" id="GO:0005815">
    <property type="term" value="C:microtubule organizing center"/>
    <property type="evidence" value="ECO:0007669"/>
    <property type="project" value="UniProtKB-SubCell"/>
</dbReference>
<evidence type="ECO:0000313" key="13">
    <source>
        <dbReference type="EMBL" id="CAF9928673.1"/>
    </source>
</evidence>
<evidence type="ECO:0000313" key="14">
    <source>
        <dbReference type="Proteomes" id="UP000664169"/>
    </source>
</evidence>
<gene>
    <name evidence="13" type="ORF">GOMPHAMPRED_005204</name>
</gene>
<protein>
    <recommendedName>
        <fullName evidence="11">Kinetochore protein Spc24</fullName>
    </recommendedName>
</protein>
<proteinExistence type="inferred from homology"/>
<evidence type="ECO:0000256" key="2">
    <source>
        <dbReference type="ARBA" id="ARBA00007804"/>
    </source>
</evidence>
<keyword evidence="5 11" id="KW-0498">Mitosis</keyword>
<accession>A0A8H3IRC4</accession>
<evidence type="ECO:0000256" key="7">
    <source>
        <dbReference type="ARBA" id="ARBA00023054"/>
    </source>
</evidence>
<dbReference type="SUPFAM" id="SSF143026">
    <property type="entry name" value="Kinetochore globular domain"/>
    <property type="match status" value="1"/>
</dbReference>
<evidence type="ECO:0000256" key="5">
    <source>
        <dbReference type="ARBA" id="ARBA00022776"/>
    </source>
</evidence>
<dbReference type="Proteomes" id="UP000664169">
    <property type="component" value="Unassembled WGS sequence"/>
</dbReference>
<dbReference type="PANTHER" id="PTHR22142:SF2">
    <property type="entry name" value="KINETOCHORE PROTEIN SPC24"/>
    <property type="match status" value="1"/>
</dbReference>
<reference evidence="13" key="1">
    <citation type="submission" date="2021-03" db="EMBL/GenBank/DDBJ databases">
        <authorList>
            <person name="Tagirdzhanova G."/>
        </authorList>
    </citation>
    <scope>NUCLEOTIDE SEQUENCE</scope>
</reference>
<evidence type="ECO:0000256" key="11">
    <source>
        <dbReference type="RuleBase" id="RU368011"/>
    </source>
</evidence>
<evidence type="ECO:0000256" key="6">
    <source>
        <dbReference type="ARBA" id="ARBA00022838"/>
    </source>
</evidence>
<dbReference type="GO" id="GO:0007059">
    <property type="term" value="P:chromosome segregation"/>
    <property type="evidence" value="ECO:0007669"/>
    <property type="project" value="TreeGrafter"/>
</dbReference>
<evidence type="ECO:0000256" key="4">
    <source>
        <dbReference type="ARBA" id="ARBA00022618"/>
    </source>
</evidence>
<comment type="subunit">
    <text evidence="11">Component of the NDC80 complex.</text>
</comment>
<keyword evidence="6 11" id="KW-0995">Kinetochore</keyword>
<evidence type="ECO:0000256" key="10">
    <source>
        <dbReference type="ARBA" id="ARBA00023328"/>
    </source>
</evidence>
<dbReference type="GO" id="GO:0008017">
    <property type="term" value="F:microtubule binding"/>
    <property type="evidence" value="ECO:0007669"/>
    <property type="project" value="TreeGrafter"/>
</dbReference>
<dbReference type="GO" id="GO:0005634">
    <property type="term" value="C:nucleus"/>
    <property type="evidence" value="ECO:0007669"/>
    <property type="project" value="UniProtKB-SubCell"/>
</dbReference>
<dbReference type="GO" id="GO:0051301">
    <property type="term" value="P:cell division"/>
    <property type="evidence" value="ECO:0007669"/>
    <property type="project" value="UniProtKB-UniRule"/>
</dbReference>
<sequence length="198" mass="21933">MLLQEDPVELIQHTVTNFGISADRAAVGRTDVLLSDIRARRDARLSEAEVALKQLSRTHNVLSSQHAETIASHSSTSHASRIVELDTQKFRIAKTTSELEIEGEKLEAELAGLKARLQELEMQGVEGGDVSSAGRAAESEVVLKLKIYRMFGIDAQPDEAGNFGKAVIRNASKGDVHVVDINPKFSRYYYANYFWNTM</sequence>
<keyword evidence="10 11" id="KW-0137">Centromere</keyword>
<evidence type="ECO:0000256" key="9">
    <source>
        <dbReference type="ARBA" id="ARBA00023306"/>
    </source>
</evidence>
<organism evidence="13 14">
    <name type="scientific">Gomphillus americanus</name>
    <dbReference type="NCBI Taxonomy" id="1940652"/>
    <lineage>
        <taxon>Eukaryota</taxon>
        <taxon>Fungi</taxon>
        <taxon>Dikarya</taxon>
        <taxon>Ascomycota</taxon>
        <taxon>Pezizomycotina</taxon>
        <taxon>Lecanoromycetes</taxon>
        <taxon>OSLEUM clade</taxon>
        <taxon>Ostropomycetidae</taxon>
        <taxon>Ostropales</taxon>
        <taxon>Graphidaceae</taxon>
        <taxon>Gomphilloideae</taxon>
        <taxon>Gomphillus</taxon>
    </lineage>
</organism>
<keyword evidence="7 12" id="KW-0175">Coiled coil</keyword>
<keyword evidence="8 11" id="KW-0539">Nucleus</keyword>
<comment type="function">
    <text evidence="11">Acts as a component of the essential kinetochore-associated NDC80 complex, which is required for chromosome segregation and spindle checkpoint activity.</text>
</comment>
<name>A0A8H3IRC4_9LECA</name>
<keyword evidence="4 11" id="KW-0132">Cell division</keyword>
<dbReference type="CDD" id="cd11565">
    <property type="entry name" value="RWD_Spc24"/>
    <property type="match status" value="1"/>
</dbReference>
<dbReference type="InterPro" id="IPR038066">
    <property type="entry name" value="Spc24_Fungi_globular_sf"/>
</dbReference>
<keyword evidence="3 11" id="KW-0158">Chromosome</keyword>
<keyword evidence="9 11" id="KW-0131">Cell cycle</keyword>